<dbReference type="InterPro" id="IPR038277">
    <property type="entry name" value="UreF_sf"/>
</dbReference>
<dbReference type="PANTHER" id="PTHR33620:SF1">
    <property type="entry name" value="UREASE ACCESSORY PROTEIN F"/>
    <property type="match status" value="1"/>
</dbReference>
<reference evidence="3 4" key="1">
    <citation type="submission" date="2019-10" db="EMBL/GenBank/DDBJ databases">
        <title>Genome Sequences from Six Type Strain Members of the Archaeal Family Sulfolobaceae: Acidianus ambivalens, Acidianus infernus, Metallosphaera prunae, Stygiolobus azoricus, Sulfolobus metallicus, and Sulfurisphaera ohwakuensis.</title>
        <authorList>
            <person name="Counts J.A."/>
            <person name="Kelly R.M."/>
        </authorList>
    </citation>
    <scope>NUCLEOTIDE SEQUENCE [LARGE SCALE GENOMIC DNA]</scope>
    <source>
        <strain evidence="3 4">FC6</strain>
    </source>
</reference>
<keyword evidence="1" id="KW-0996">Nickel insertion</keyword>
<evidence type="ECO:0000313" key="4">
    <source>
        <dbReference type="Proteomes" id="UP000423396"/>
    </source>
</evidence>
<dbReference type="KEGG" id="sazo:D1868_06025"/>
<dbReference type="Pfam" id="PF01730">
    <property type="entry name" value="UreF"/>
    <property type="match status" value="1"/>
</dbReference>
<protein>
    <submittedName>
        <fullName evidence="3">Urease accessory protein UreF</fullName>
    </submittedName>
</protein>
<dbReference type="GO" id="GO:0016151">
    <property type="term" value="F:nickel cation binding"/>
    <property type="evidence" value="ECO:0007669"/>
    <property type="project" value="InterPro"/>
</dbReference>
<dbReference type="Proteomes" id="UP000423396">
    <property type="component" value="Chromosome"/>
</dbReference>
<evidence type="ECO:0000256" key="2">
    <source>
        <dbReference type="ARBA" id="ARBA00023186"/>
    </source>
</evidence>
<dbReference type="AlphaFoldDB" id="A0A650CPL7"/>
<dbReference type="InterPro" id="IPR002639">
    <property type="entry name" value="UreF"/>
</dbReference>
<proteinExistence type="predicted"/>
<dbReference type="GeneID" id="42798609"/>
<name>A0A650CPL7_9CREN</name>
<dbReference type="RefSeq" id="WP_156006518.1">
    <property type="nucleotide sequence ID" value="NZ_CP045483.1"/>
</dbReference>
<keyword evidence="2" id="KW-0143">Chaperone</keyword>
<gene>
    <name evidence="3" type="ORF">D1868_06025</name>
</gene>
<sequence>MLTPRIFQLFDSSLPIGSFNHSYGVEEAYYSNLDIKSFIEDIFKNVILPGDVAIVKIAYDDPYRADEIAYASKLTAELKNATVYLGNSLASLGICENEFIQKVKKGETYGTYPVVVAVCCKELGISKEDCMVGLAYSELAQLVFASVRLNAIDFVEGQRLISRLLGELKVTEITEFKPFSPVLDKLSKNHEIREPKVFMS</sequence>
<organism evidence="3 4">
    <name type="scientific">Stygiolobus azoricus</name>
    <dbReference type="NCBI Taxonomy" id="41675"/>
    <lineage>
        <taxon>Archaea</taxon>
        <taxon>Thermoproteota</taxon>
        <taxon>Thermoprotei</taxon>
        <taxon>Sulfolobales</taxon>
        <taxon>Sulfolobaceae</taxon>
        <taxon>Stygiolobus</taxon>
    </lineage>
</organism>
<dbReference type="PANTHER" id="PTHR33620">
    <property type="entry name" value="UREASE ACCESSORY PROTEIN F"/>
    <property type="match status" value="1"/>
</dbReference>
<evidence type="ECO:0000256" key="1">
    <source>
        <dbReference type="ARBA" id="ARBA00022988"/>
    </source>
</evidence>
<keyword evidence="4" id="KW-1185">Reference proteome</keyword>
<evidence type="ECO:0000313" key="3">
    <source>
        <dbReference type="EMBL" id="QGR19592.1"/>
    </source>
</evidence>
<dbReference type="OrthoDB" id="1740at2157"/>
<dbReference type="Gene3D" id="1.10.4190.10">
    <property type="entry name" value="Urease accessory protein UreF"/>
    <property type="match status" value="1"/>
</dbReference>
<dbReference type="EMBL" id="CP045483">
    <property type="protein sequence ID" value="QGR19592.1"/>
    <property type="molecule type" value="Genomic_DNA"/>
</dbReference>
<accession>A0A650CPL7</accession>